<evidence type="ECO:0000256" key="4">
    <source>
        <dbReference type="ARBA" id="ARBA00022989"/>
    </source>
</evidence>
<proteinExistence type="inferred from homology"/>
<comment type="subcellular location">
    <subcellularLocation>
        <location evidence="1">Membrane</location>
        <topology evidence="1">Multi-pass membrane protein</topology>
    </subcellularLocation>
</comment>
<dbReference type="PANTHER" id="PTHR17920">
    <property type="entry name" value="TRANSMEMBRANE AND COILED-COIL DOMAIN-CONTAINING PROTEIN 4 TMCO4"/>
    <property type="match status" value="1"/>
</dbReference>
<dbReference type="InterPro" id="IPR029058">
    <property type="entry name" value="AB_hydrolase_fold"/>
</dbReference>
<dbReference type="OrthoDB" id="277931at2759"/>
<evidence type="ECO:0000256" key="5">
    <source>
        <dbReference type="ARBA" id="ARBA00023136"/>
    </source>
</evidence>
<evidence type="ECO:0000256" key="3">
    <source>
        <dbReference type="ARBA" id="ARBA00022692"/>
    </source>
</evidence>
<evidence type="ECO:0000313" key="8">
    <source>
        <dbReference type="WBParaSite" id="ASIM_0000394101-mRNA-1"/>
    </source>
</evidence>
<dbReference type="InterPro" id="IPR007941">
    <property type="entry name" value="DUF726"/>
</dbReference>
<gene>
    <name evidence="6" type="ORF">ASIM_LOCUS3768</name>
</gene>
<sequence length="84" mass="9127">MIAVAWPVALLGSASVLDNPWNVCVSRAAEVGEHLAEILLSRSHGKRPITLIGFSLGARVIYHCLLAMSKRDNCLGIHLFFVSI</sequence>
<dbReference type="Pfam" id="PF05277">
    <property type="entry name" value="DUF726"/>
    <property type="match status" value="1"/>
</dbReference>
<reference evidence="6 7" key="2">
    <citation type="submission" date="2018-11" db="EMBL/GenBank/DDBJ databases">
        <authorList>
            <consortium name="Pathogen Informatics"/>
        </authorList>
    </citation>
    <scope>NUCLEOTIDE SEQUENCE [LARGE SCALE GENOMIC DNA]</scope>
</reference>
<keyword evidence="3" id="KW-0812">Transmembrane</keyword>
<keyword evidence="7" id="KW-1185">Reference proteome</keyword>
<protein>
    <submittedName>
        <fullName evidence="8">DUF2235 domain-containing protein</fullName>
    </submittedName>
</protein>
<evidence type="ECO:0000313" key="6">
    <source>
        <dbReference type="EMBL" id="VDK22321.1"/>
    </source>
</evidence>
<name>A0A0M3J8N5_ANISI</name>
<dbReference type="Proteomes" id="UP000267096">
    <property type="component" value="Unassembled WGS sequence"/>
</dbReference>
<reference evidence="8" key="1">
    <citation type="submission" date="2017-02" db="UniProtKB">
        <authorList>
            <consortium name="WormBaseParasite"/>
        </authorList>
    </citation>
    <scope>IDENTIFICATION</scope>
</reference>
<organism evidence="8">
    <name type="scientific">Anisakis simplex</name>
    <name type="common">Herring worm</name>
    <dbReference type="NCBI Taxonomy" id="6269"/>
    <lineage>
        <taxon>Eukaryota</taxon>
        <taxon>Metazoa</taxon>
        <taxon>Ecdysozoa</taxon>
        <taxon>Nematoda</taxon>
        <taxon>Chromadorea</taxon>
        <taxon>Rhabditida</taxon>
        <taxon>Spirurina</taxon>
        <taxon>Ascaridomorpha</taxon>
        <taxon>Ascaridoidea</taxon>
        <taxon>Anisakidae</taxon>
        <taxon>Anisakis</taxon>
        <taxon>Anisakis simplex complex</taxon>
    </lineage>
</organism>
<evidence type="ECO:0000256" key="2">
    <source>
        <dbReference type="ARBA" id="ARBA00009824"/>
    </source>
</evidence>
<dbReference type="EMBL" id="UYRR01006086">
    <property type="protein sequence ID" value="VDK22321.1"/>
    <property type="molecule type" value="Genomic_DNA"/>
</dbReference>
<keyword evidence="5" id="KW-0472">Membrane</keyword>
<evidence type="ECO:0000313" key="7">
    <source>
        <dbReference type="Proteomes" id="UP000267096"/>
    </source>
</evidence>
<keyword evidence="4" id="KW-1133">Transmembrane helix</keyword>
<dbReference type="PANTHER" id="PTHR17920:SF3">
    <property type="entry name" value="TRANSMEMBRANE AND COILED-COIL DOMAIN-CONTAINING PROTEIN 4"/>
    <property type="match status" value="1"/>
</dbReference>
<dbReference type="AlphaFoldDB" id="A0A0M3J8N5"/>
<evidence type="ECO:0000256" key="1">
    <source>
        <dbReference type="ARBA" id="ARBA00004141"/>
    </source>
</evidence>
<comment type="similarity">
    <text evidence="2">Belongs to the TMCO4 family.</text>
</comment>
<dbReference type="WBParaSite" id="ASIM_0000394101-mRNA-1">
    <property type="protein sequence ID" value="ASIM_0000394101-mRNA-1"/>
    <property type="gene ID" value="ASIM_0000394101"/>
</dbReference>
<dbReference type="SUPFAM" id="SSF53474">
    <property type="entry name" value="alpha/beta-Hydrolases"/>
    <property type="match status" value="1"/>
</dbReference>
<accession>A0A0M3J8N5</accession>
<dbReference type="GO" id="GO:0016020">
    <property type="term" value="C:membrane"/>
    <property type="evidence" value="ECO:0007669"/>
    <property type="project" value="UniProtKB-SubCell"/>
</dbReference>